<dbReference type="Gene3D" id="3.40.50.300">
    <property type="entry name" value="P-loop containing nucleotide triphosphate hydrolases"/>
    <property type="match status" value="1"/>
</dbReference>
<evidence type="ECO:0000256" key="9">
    <source>
        <dbReference type="ARBA" id="ARBA00023134"/>
    </source>
</evidence>
<dbReference type="SUPFAM" id="SSF52540">
    <property type="entry name" value="P-loop containing nucleoside triphosphate hydrolases"/>
    <property type="match status" value="1"/>
</dbReference>
<dbReference type="GO" id="GO:0005525">
    <property type="term" value="F:GTP binding"/>
    <property type="evidence" value="ECO:0007669"/>
    <property type="project" value="UniProtKB-UniRule"/>
</dbReference>
<keyword evidence="6" id="KW-0547">Nucleotide-binding</keyword>
<proteinExistence type="inferred from homology"/>
<dbReference type="KEGG" id="clt:CM240_1627"/>
<dbReference type="GO" id="GO:0003924">
    <property type="term" value="F:GTPase activity"/>
    <property type="evidence" value="ECO:0007669"/>
    <property type="project" value="UniProtKB-UniRule"/>
</dbReference>
<dbReference type="GO" id="GO:0006614">
    <property type="term" value="P:SRP-dependent cotranslational protein targeting to membrane"/>
    <property type="evidence" value="ECO:0007669"/>
    <property type="project" value="UniProtKB-UniRule"/>
</dbReference>
<evidence type="ECO:0000256" key="1">
    <source>
        <dbReference type="ARBA" id="ARBA00004413"/>
    </source>
</evidence>
<evidence type="ECO:0000256" key="3">
    <source>
        <dbReference type="ARBA" id="ARBA00014919"/>
    </source>
</evidence>
<accession>W6SGE2</accession>
<dbReference type="SMART" id="SM00382">
    <property type="entry name" value="AAA"/>
    <property type="match status" value="1"/>
</dbReference>
<dbReference type="FunFam" id="3.40.50.300:FF:000695">
    <property type="entry name" value="Flagellar biosynthesis regulator FlhF"/>
    <property type="match status" value="1"/>
</dbReference>
<evidence type="ECO:0000259" key="15">
    <source>
        <dbReference type="SMART" id="SM00382"/>
    </source>
</evidence>
<feature type="domain" description="AAA+ ATPase" evidence="15">
    <location>
        <begin position="184"/>
        <end position="360"/>
    </location>
</feature>
<keyword evidence="17" id="KW-0969">Cilium</keyword>
<keyword evidence="14" id="KW-0175">Coiled coil</keyword>
<keyword evidence="8" id="KW-0653">Protein transport</keyword>
<dbReference type="InterPro" id="IPR027417">
    <property type="entry name" value="P-loop_NTPase"/>
</dbReference>
<keyword evidence="9" id="KW-0342">GTP-binding</keyword>
<keyword evidence="18" id="KW-1185">Reference proteome</keyword>
<evidence type="ECO:0000256" key="4">
    <source>
        <dbReference type="ARBA" id="ARBA00022448"/>
    </source>
</evidence>
<dbReference type="PATRIC" id="fig|1216932.3.peg.1620"/>
<evidence type="ECO:0000256" key="11">
    <source>
        <dbReference type="ARBA" id="ARBA00023225"/>
    </source>
</evidence>
<evidence type="ECO:0000313" key="17">
    <source>
        <dbReference type="EMBL" id="CDM68785.1"/>
    </source>
</evidence>
<evidence type="ECO:0000256" key="2">
    <source>
        <dbReference type="ARBA" id="ARBA00008531"/>
    </source>
</evidence>
<evidence type="ECO:0000256" key="10">
    <source>
        <dbReference type="ARBA" id="ARBA00023136"/>
    </source>
</evidence>
<dbReference type="AlphaFoldDB" id="W6SGE2"/>
<dbReference type="InterPro" id="IPR000897">
    <property type="entry name" value="SRP54_GTPase_dom"/>
</dbReference>
<evidence type="ECO:0000256" key="12">
    <source>
        <dbReference type="ARBA" id="ARBA00025337"/>
    </source>
</evidence>
<evidence type="ECO:0000256" key="7">
    <source>
        <dbReference type="ARBA" id="ARBA00022795"/>
    </source>
</evidence>
<evidence type="ECO:0000256" key="8">
    <source>
        <dbReference type="ARBA" id="ARBA00022927"/>
    </source>
</evidence>
<dbReference type="SMART" id="SM00962">
    <property type="entry name" value="SRP54"/>
    <property type="match status" value="1"/>
</dbReference>
<evidence type="ECO:0000256" key="5">
    <source>
        <dbReference type="ARBA" id="ARBA00022475"/>
    </source>
</evidence>
<dbReference type="RefSeq" id="WP_044038169.1">
    <property type="nucleotide sequence ID" value="NZ_HG917868.1"/>
</dbReference>
<feature type="domain" description="SRP54-type proteins GTP-binding" evidence="16">
    <location>
        <begin position="185"/>
        <end position="376"/>
    </location>
</feature>
<dbReference type="eggNOG" id="COG1419">
    <property type="taxonomic scope" value="Bacteria"/>
</dbReference>
<evidence type="ECO:0000259" key="16">
    <source>
        <dbReference type="SMART" id="SM00962"/>
    </source>
</evidence>
<dbReference type="PANTHER" id="PTHR43134:SF3">
    <property type="entry name" value="FLAGELLAR BIOSYNTHESIS PROTEIN FLHF"/>
    <property type="match status" value="1"/>
</dbReference>
<keyword evidence="17" id="KW-0282">Flagellum</keyword>
<dbReference type="InterPro" id="IPR003593">
    <property type="entry name" value="AAA+_ATPase"/>
</dbReference>
<sequence length="380" mass="43447">MKVKKYVVKNMNEAMARIRNELGKDAIIVSQRKIRKEGIKGYFTPKLIEVTAALDRYNKDNEGQSMDSIKALIYNKQEEQKKAMIAKEQFIQKDKRIENTDNSNSSIIKEVIEMKKMIKELQNNNAIEDKEDNVIDSFIDNLDISTESKKRIIEEILKIDTDNEIEEKFKMALDKIFPQYEDKEKKIEILIGPTGVGKTTTIAKLAGRKALLEKKKVGLITIDTYRIGAVEQLKTYSEIMNIPFKVVYSIKEMDKALEELKDCDSIFIDTTGRSAKNTMQISELRAYINKIPNKLIHLVISSTIKNKDIKVILQGYGVIDFDSIIFTKLDETSNYEILIDALIDGNKPISYMTLGQSVPDDIKKVSKNFIIDLIVGDKII</sequence>
<protein>
    <recommendedName>
        <fullName evidence="3 13">Flagellar biosynthesis protein FlhF</fullName>
    </recommendedName>
</protein>
<dbReference type="GO" id="GO:0044781">
    <property type="term" value="P:bacterial-type flagellum organization"/>
    <property type="evidence" value="ECO:0007669"/>
    <property type="project" value="UniProtKB-UniRule"/>
</dbReference>
<keyword evidence="4" id="KW-0813">Transport</keyword>
<keyword evidence="11" id="KW-1006">Bacterial flagellum protein export</keyword>
<evidence type="ECO:0000256" key="14">
    <source>
        <dbReference type="SAM" id="Coils"/>
    </source>
</evidence>
<keyword evidence="7" id="KW-1005">Bacterial flagellum biogenesis</keyword>
<dbReference type="STRING" id="1216932.CM240_1627"/>
<dbReference type="CDD" id="cd17873">
    <property type="entry name" value="FlhF"/>
    <property type="match status" value="1"/>
</dbReference>
<keyword evidence="5" id="KW-1003">Cell membrane</keyword>
<dbReference type="GO" id="GO:0005886">
    <property type="term" value="C:plasma membrane"/>
    <property type="evidence" value="ECO:0007669"/>
    <property type="project" value="UniProtKB-SubCell"/>
</dbReference>
<evidence type="ECO:0000313" key="18">
    <source>
        <dbReference type="Proteomes" id="UP000019426"/>
    </source>
</evidence>
<comment type="similarity">
    <text evidence="2">Belongs to the GTP-binding SRP family.</text>
</comment>
<name>W6SGE2_9CLOT</name>
<keyword evidence="10" id="KW-0472">Membrane</keyword>
<comment type="function">
    <text evidence="12">Necessary for flagellar biosynthesis. May be involved in translocation of the flagellum.</text>
</comment>
<dbReference type="HOGENOM" id="CLU_009301_11_4_9"/>
<organism evidence="17 18">
    <name type="scientific">Clostridium bornimense</name>
    <dbReference type="NCBI Taxonomy" id="1216932"/>
    <lineage>
        <taxon>Bacteria</taxon>
        <taxon>Bacillati</taxon>
        <taxon>Bacillota</taxon>
        <taxon>Clostridia</taxon>
        <taxon>Eubacteriales</taxon>
        <taxon>Clostridiaceae</taxon>
        <taxon>Clostridium</taxon>
    </lineage>
</organism>
<evidence type="ECO:0000256" key="13">
    <source>
        <dbReference type="NCBIfam" id="TIGR03499"/>
    </source>
</evidence>
<dbReference type="NCBIfam" id="TIGR03499">
    <property type="entry name" value="FlhF"/>
    <property type="match status" value="1"/>
</dbReference>
<evidence type="ECO:0000256" key="6">
    <source>
        <dbReference type="ARBA" id="ARBA00022741"/>
    </source>
</evidence>
<dbReference type="Pfam" id="PF00448">
    <property type="entry name" value="SRP54"/>
    <property type="match status" value="1"/>
</dbReference>
<dbReference type="PANTHER" id="PTHR43134">
    <property type="entry name" value="SIGNAL RECOGNITION PARTICLE RECEPTOR SUBUNIT ALPHA"/>
    <property type="match status" value="1"/>
</dbReference>
<dbReference type="InterPro" id="IPR020006">
    <property type="entry name" value="FlhF"/>
</dbReference>
<dbReference type="OrthoDB" id="9778554at2"/>
<feature type="coiled-coil region" evidence="14">
    <location>
        <begin position="104"/>
        <end position="131"/>
    </location>
</feature>
<dbReference type="GO" id="GO:0005047">
    <property type="term" value="F:signal recognition particle binding"/>
    <property type="evidence" value="ECO:0007669"/>
    <property type="project" value="TreeGrafter"/>
</dbReference>
<dbReference type="EMBL" id="HG917868">
    <property type="protein sequence ID" value="CDM68785.1"/>
    <property type="molecule type" value="Genomic_DNA"/>
</dbReference>
<reference evidence="17 18" key="1">
    <citation type="submission" date="2013-11" db="EMBL/GenBank/DDBJ databases">
        <title>Complete genome sequence of Clostridum sp. M2/40.</title>
        <authorList>
            <person name="Wibberg D."/>
            <person name="Puehler A."/>
            <person name="Schlueter A."/>
        </authorList>
    </citation>
    <scope>NUCLEOTIDE SEQUENCE [LARGE SCALE GENOMIC DNA]</scope>
    <source>
        <strain evidence="18">M2/40</strain>
    </source>
</reference>
<dbReference type="GO" id="GO:0015031">
    <property type="term" value="P:protein transport"/>
    <property type="evidence" value="ECO:0007669"/>
    <property type="project" value="UniProtKB-KW"/>
</dbReference>
<dbReference type="InterPro" id="IPR047040">
    <property type="entry name" value="FlhF__GTPase_dom"/>
</dbReference>
<keyword evidence="17" id="KW-0966">Cell projection</keyword>
<dbReference type="Proteomes" id="UP000019426">
    <property type="component" value="Chromosome M2/40_rep1"/>
</dbReference>
<dbReference type="Gene3D" id="1.20.120.1380">
    <property type="entry name" value="Flagellar FlhF biosynthesis protein, N domain"/>
    <property type="match status" value="1"/>
</dbReference>
<gene>
    <name evidence="17" type="ORF">CM240_1627</name>
</gene>
<comment type="subcellular location">
    <subcellularLocation>
        <location evidence="1">Cell membrane</location>
        <topology evidence="1">Peripheral membrane protein</topology>
        <orientation evidence="1">Cytoplasmic side</orientation>
    </subcellularLocation>
</comment>